<sequence length="579" mass="65027">MRRRKNYQMPQATPEIVGDLQKAVPVLPVRLGERNLDFERWRFMSGGLTGSDAREVVAVDAERLEIVCAMRDALSRLANTLSPQSILTIHRGSVPLWFAFLDQMARQGRLVSKMSDITRELLEAYVSWLLRKPAETETGVLSYAAARAIYTQTKSILLECVCAGILSRDCLPVNPFPGSNRSGKGHQPYSKDEMSRLLAALSADLKAIRAGTFDEAENDTLLVYLLLIAARTGRNPAPLLELRRDALQPHPLRPDSHALLTTYKRRGNNIAVQSFRHSREIEDVATVPTDVVTLFHEVLALTERHVANVASASQVLLWLCGRQPNGGWGAKVAPIGASMLKDLIDRFVGRHGLLSDEVNPRSGETLPLRVTIMRLRKTFATRIWRLSGGDLIRASTALGNQPRMTDSHYLAVTPEMERNHKFVGLCLETQVRGANEDGEAIARLADEMRVSVDEVRRILSGEHNTGVGRCSSPFYGKFAPRTGERVCTSFLHCFRCPNQVVMESDLHRLFSFYWLLIKERNLLGRNRWHKVYGWVIREIDRAISARFPIEVVLKARTSAQSDPHPMWRERSILGGDAND</sequence>
<dbReference type="GO" id="GO:0015074">
    <property type="term" value="P:DNA integration"/>
    <property type="evidence" value="ECO:0007669"/>
    <property type="project" value="InterPro"/>
</dbReference>
<evidence type="ECO:0000313" key="3">
    <source>
        <dbReference type="Proteomes" id="UP000333828"/>
    </source>
</evidence>
<dbReference type="InterPro" id="IPR011010">
    <property type="entry name" value="DNA_brk_join_enz"/>
</dbReference>
<evidence type="ECO:0008006" key="4">
    <source>
        <dbReference type="Google" id="ProtNLM"/>
    </source>
</evidence>
<dbReference type="Gene3D" id="1.10.443.10">
    <property type="entry name" value="Intergrase catalytic core"/>
    <property type="match status" value="1"/>
</dbReference>
<organism evidence="2 3">
    <name type="scientific">Pandoraea iniqua</name>
    <dbReference type="NCBI Taxonomy" id="2508288"/>
    <lineage>
        <taxon>Bacteria</taxon>
        <taxon>Pseudomonadati</taxon>
        <taxon>Pseudomonadota</taxon>
        <taxon>Betaproteobacteria</taxon>
        <taxon>Burkholderiales</taxon>
        <taxon>Burkholderiaceae</taxon>
        <taxon>Pandoraea</taxon>
    </lineage>
</organism>
<keyword evidence="1" id="KW-0233">DNA recombination</keyword>
<dbReference type="AlphaFoldDB" id="A0A5E4YBP1"/>
<dbReference type="SUPFAM" id="SSF56349">
    <property type="entry name" value="DNA breaking-rejoining enzymes"/>
    <property type="match status" value="1"/>
</dbReference>
<dbReference type="Proteomes" id="UP000333828">
    <property type="component" value="Unassembled WGS sequence"/>
</dbReference>
<dbReference type="EMBL" id="CABPSI010000005">
    <property type="protein sequence ID" value="VVE46114.1"/>
    <property type="molecule type" value="Genomic_DNA"/>
</dbReference>
<dbReference type="InterPro" id="IPR013762">
    <property type="entry name" value="Integrase-like_cat_sf"/>
</dbReference>
<evidence type="ECO:0000256" key="1">
    <source>
        <dbReference type="ARBA" id="ARBA00023172"/>
    </source>
</evidence>
<proteinExistence type="predicted"/>
<dbReference type="GO" id="GO:0006310">
    <property type="term" value="P:DNA recombination"/>
    <property type="evidence" value="ECO:0007669"/>
    <property type="project" value="UniProtKB-KW"/>
</dbReference>
<evidence type="ECO:0000313" key="2">
    <source>
        <dbReference type="EMBL" id="VVE46114.1"/>
    </source>
</evidence>
<accession>A0A5E4YBP1</accession>
<dbReference type="GO" id="GO:0003677">
    <property type="term" value="F:DNA binding"/>
    <property type="evidence" value="ECO:0007669"/>
    <property type="project" value="InterPro"/>
</dbReference>
<keyword evidence="3" id="KW-1185">Reference proteome</keyword>
<protein>
    <recommendedName>
        <fullName evidence="4">Integrase</fullName>
    </recommendedName>
</protein>
<dbReference type="RefSeq" id="WP_150685883.1">
    <property type="nucleotide sequence ID" value="NZ_CABPSI010000005.1"/>
</dbReference>
<reference evidence="2 3" key="1">
    <citation type="submission" date="2019-08" db="EMBL/GenBank/DDBJ databases">
        <authorList>
            <person name="Peeters C."/>
        </authorList>
    </citation>
    <scope>NUCLEOTIDE SEQUENCE [LARGE SCALE GENOMIC DNA]</scope>
    <source>
        <strain evidence="2 3">LMG 31115</strain>
    </source>
</reference>
<name>A0A5E4YBP1_9BURK</name>
<gene>
    <name evidence="2" type="ORF">PIN31115_04396</name>
</gene>